<accession>A0A174BIM0</accession>
<dbReference type="Proteomes" id="UP000095787">
    <property type="component" value="Unassembled WGS sequence"/>
</dbReference>
<organism evidence="10 11">
    <name type="scientific">[Ruminococcus] torques</name>
    <dbReference type="NCBI Taxonomy" id="33039"/>
    <lineage>
        <taxon>Bacteria</taxon>
        <taxon>Bacillati</taxon>
        <taxon>Bacillota</taxon>
        <taxon>Clostridia</taxon>
        <taxon>Lachnospirales</taxon>
        <taxon>Lachnospiraceae</taxon>
        <taxon>Mediterraneibacter</taxon>
    </lineage>
</organism>
<reference evidence="10 11" key="1">
    <citation type="submission" date="2015-09" db="EMBL/GenBank/DDBJ databases">
        <authorList>
            <consortium name="Pathogen Informatics"/>
        </authorList>
    </citation>
    <scope>NUCLEOTIDE SEQUENCE [LARGE SCALE GENOMIC DNA]</scope>
    <source>
        <strain evidence="10 11">2789STDY5834841</strain>
    </source>
</reference>
<proteinExistence type="inferred from homology"/>
<evidence type="ECO:0000256" key="4">
    <source>
        <dbReference type="HAMAP-Rule" id="MF_00171"/>
    </source>
</evidence>
<evidence type="ECO:0000256" key="6">
    <source>
        <dbReference type="PIRSR" id="PIRSR001430-2"/>
    </source>
</evidence>
<dbReference type="RefSeq" id="WP_004847534.1">
    <property type="nucleotide sequence ID" value="NZ_AP028249.1"/>
</dbReference>
<dbReference type="HAMAP" id="MF_00171">
    <property type="entry name" value="TruA"/>
    <property type="match status" value="1"/>
</dbReference>
<feature type="binding site" evidence="4 6">
    <location>
        <position position="110"/>
    </location>
    <ligand>
        <name>substrate</name>
    </ligand>
</feature>
<dbReference type="InterPro" id="IPR020094">
    <property type="entry name" value="TruA/RsuA/RluB/E/F_N"/>
</dbReference>
<dbReference type="PANTHER" id="PTHR11142:SF0">
    <property type="entry name" value="TRNA PSEUDOURIDINE SYNTHASE-LIKE 1"/>
    <property type="match status" value="1"/>
</dbReference>
<dbReference type="GO" id="GO:0160147">
    <property type="term" value="F:tRNA pseudouridine(38-40) synthase activity"/>
    <property type="evidence" value="ECO:0007669"/>
    <property type="project" value="UniProtKB-EC"/>
</dbReference>
<comment type="catalytic activity">
    <reaction evidence="4 7">
        <text>uridine(38/39/40) in tRNA = pseudouridine(38/39/40) in tRNA</text>
        <dbReference type="Rhea" id="RHEA:22376"/>
        <dbReference type="Rhea" id="RHEA-COMP:10085"/>
        <dbReference type="Rhea" id="RHEA-COMP:10087"/>
        <dbReference type="ChEBI" id="CHEBI:65314"/>
        <dbReference type="ChEBI" id="CHEBI:65315"/>
        <dbReference type="EC" id="5.4.99.12"/>
    </reaction>
</comment>
<evidence type="ECO:0000256" key="3">
    <source>
        <dbReference type="ARBA" id="ARBA00023235"/>
    </source>
</evidence>
<dbReference type="EMBL" id="CYZO01000015">
    <property type="protein sequence ID" value="CUO00039.1"/>
    <property type="molecule type" value="Genomic_DNA"/>
</dbReference>
<dbReference type="SUPFAM" id="SSF55120">
    <property type="entry name" value="Pseudouridine synthase"/>
    <property type="match status" value="1"/>
</dbReference>
<comment type="similarity">
    <text evidence="1 4 7">Belongs to the tRNA pseudouridine synthase TruA family.</text>
</comment>
<dbReference type="InterPro" id="IPR020103">
    <property type="entry name" value="PsdUridine_synth_cat_dom_sf"/>
</dbReference>
<dbReference type="InterPro" id="IPR020097">
    <property type="entry name" value="PsdUridine_synth_TruA_a/b_dom"/>
</dbReference>
<dbReference type="Gene3D" id="3.30.70.580">
    <property type="entry name" value="Pseudouridine synthase I, catalytic domain, N-terminal subdomain"/>
    <property type="match status" value="1"/>
</dbReference>
<gene>
    <name evidence="10" type="primary">truA_3</name>
    <name evidence="4" type="synonym">truA</name>
    <name evidence="10" type="ORF">ERS852456_01355</name>
</gene>
<evidence type="ECO:0000256" key="8">
    <source>
        <dbReference type="SAM" id="MobiDB-lite"/>
    </source>
</evidence>
<evidence type="ECO:0000256" key="2">
    <source>
        <dbReference type="ARBA" id="ARBA00022694"/>
    </source>
</evidence>
<dbReference type="PANTHER" id="PTHR11142">
    <property type="entry name" value="PSEUDOURIDYLATE SYNTHASE"/>
    <property type="match status" value="1"/>
</dbReference>
<dbReference type="EC" id="5.4.99.12" evidence="4"/>
<dbReference type="Gene3D" id="3.30.70.660">
    <property type="entry name" value="Pseudouridine synthase I, catalytic domain, C-terminal subdomain"/>
    <property type="match status" value="1"/>
</dbReference>
<dbReference type="AlphaFoldDB" id="A0A174BIM0"/>
<comment type="subunit">
    <text evidence="4">Homodimer.</text>
</comment>
<comment type="caution">
    <text evidence="4">Lacks conserved residue(s) required for the propagation of feature annotation.</text>
</comment>
<dbReference type="InterPro" id="IPR001406">
    <property type="entry name" value="PsdUridine_synth_TruA"/>
</dbReference>
<evidence type="ECO:0000313" key="11">
    <source>
        <dbReference type="Proteomes" id="UP000095787"/>
    </source>
</evidence>
<dbReference type="FunFam" id="3.30.70.580:FF:000001">
    <property type="entry name" value="tRNA pseudouridine synthase A"/>
    <property type="match status" value="1"/>
</dbReference>
<protein>
    <recommendedName>
        <fullName evidence="4">tRNA pseudouridine synthase A</fullName>
        <ecNumber evidence="4">5.4.99.12</ecNumber>
    </recommendedName>
    <alternativeName>
        <fullName evidence="4">tRNA pseudouridine(38-40) synthase</fullName>
    </alternativeName>
    <alternativeName>
        <fullName evidence="4">tRNA pseudouridylate synthase I</fullName>
    </alternativeName>
    <alternativeName>
        <fullName evidence="4">tRNA-uridine isomerase I</fullName>
    </alternativeName>
</protein>
<dbReference type="InterPro" id="IPR020095">
    <property type="entry name" value="PsdUridine_synth_TruA_C"/>
</dbReference>
<feature type="domain" description="Pseudouridine synthase I TruA alpha/beta" evidence="9">
    <location>
        <begin position="143"/>
        <end position="245"/>
    </location>
</feature>
<comment type="function">
    <text evidence="4">Formation of pseudouridine at positions 38, 39 and 40 in the anticodon stem and loop of transfer RNAs.</text>
</comment>
<evidence type="ECO:0000256" key="1">
    <source>
        <dbReference type="ARBA" id="ARBA00009375"/>
    </source>
</evidence>
<evidence type="ECO:0000256" key="7">
    <source>
        <dbReference type="RuleBase" id="RU003792"/>
    </source>
</evidence>
<dbReference type="CDD" id="cd02570">
    <property type="entry name" value="PseudoU_synth_EcTruA"/>
    <property type="match status" value="1"/>
</dbReference>
<feature type="region of interest" description="Disordered" evidence="8">
    <location>
        <begin position="250"/>
        <end position="271"/>
    </location>
</feature>
<evidence type="ECO:0000259" key="9">
    <source>
        <dbReference type="Pfam" id="PF01416"/>
    </source>
</evidence>
<evidence type="ECO:0000313" key="10">
    <source>
        <dbReference type="EMBL" id="CUO00039.1"/>
    </source>
</evidence>
<name>A0A174BIM0_9FIRM</name>
<keyword evidence="3 4" id="KW-0413">Isomerase</keyword>
<keyword evidence="2 4" id="KW-0819">tRNA processing</keyword>
<dbReference type="Pfam" id="PF01416">
    <property type="entry name" value="PseudoU_synth_1"/>
    <property type="match status" value="2"/>
</dbReference>
<evidence type="ECO:0000256" key="5">
    <source>
        <dbReference type="PIRSR" id="PIRSR001430-1"/>
    </source>
</evidence>
<feature type="active site" description="Nucleophile" evidence="4 5">
    <location>
        <position position="52"/>
    </location>
</feature>
<sequence length="271" mass="30409">MRRIKLTVAYDGTDYCGWQIQPNGITVEEVLNKALSDLTKETVKVIGASRTDAGVHARGNVAVFDTKSPIPPERIAYAVNALLPDDIVVVRSEEVGCDWHPRYQNSIKTYEYTIVNREMPDPLRRRDSWFVSFPLDIDDMKKAARYFIGEHDFKTFCSVHTGVKTTVRRIDSLDVEKKGERIKIRISGNGFLYNMVRIIAGTLVEVGRGAFAPSEVKEMLEQKERGRAGATAPPQGLVLLGIVYDGQADTERGQIQKDTDSSRMREDADGR</sequence>
<dbReference type="NCBIfam" id="TIGR00071">
    <property type="entry name" value="hisT_truA"/>
    <property type="match status" value="1"/>
</dbReference>
<feature type="domain" description="Pseudouridine synthase I TruA alpha/beta" evidence="9">
    <location>
        <begin position="8"/>
        <end position="104"/>
    </location>
</feature>
<dbReference type="GO" id="GO:0003723">
    <property type="term" value="F:RNA binding"/>
    <property type="evidence" value="ECO:0007669"/>
    <property type="project" value="InterPro"/>
</dbReference>
<dbReference type="GO" id="GO:0031119">
    <property type="term" value="P:tRNA pseudouridine synthesis"/>
    <property type="evidence" value="ECO:0007669"/>
    <property type="project" value="UniProtKB-UniRule"/>
</dbReference>
<dbReference type="PIRSF" id="PIRSF001430">
    <property type="entry name" value="tRNA_psdUrid_synth"/>
    <property type="match status" value="1"/>
</dbReference>